<accession>D7E9T6</accession>
<dbReference type="HOGENOM" id="CLU_145177_0_0_2"/>
<gene>
    <name evidence="1" type="ordered locus">Metev_1506</name>
</gene>
<dbReference type="STRING" id="644295.Metev_1506"/>
<name>D7E9T6_METEZ</name>
<keyword evidence="2" id="KW-1185">Reference proteome</keyword>
<dbReference type="Proteomes" id="UP000000391">
    <property type="component" value="Chromosome"/>
</dbReference>
<dbReference type="KEGG" id="mev:Metev_1506"/>
<organism evidence="1 2">
    <name type="scientific">Methanohalobium evestigatum (strain ATCC BAA-1072 / DSM 3721 / NBRC 107634 / OCM 161 / Z-7303)</name>
    <dbReference type="NCBI Taxonomy" id="644295"/>
    <lineage>
        <taxon>Archaea</taxon>
        <taxon>Methanobacteriati</taxon>
        <taxon>Methanobacteriota</taxon>
        <taxon>Stenosarchaea group</taxon>
        <taxon>Methanomicrobia</taxon>
        <taxon>Methanosarcinales</taxon>
        <taxon>Methanosarcinaceae</taxon>
        <taxon>Methanohalobium</taxon>
    </lineage>
</organism>
<evidence type="ECO:0008006" key="3">
    <source>
        <dbReference type="Google" id="ProtNLM"/>
    </source>
</evidence>
<dbReference type="Gene3D" id="2.60.120.380">
    <property type="match status" value="1"/>
</dbReference>
<reference evidence="1 2" key="1">
    <citation type="submission" date="2010-06" db="EMBL/GenBank/DDBJ databases">
        <title>Complete sequence chromosome of Methanohalobium evestigatum Z-7303.</title>
        <authorList>
            <consortium name="US DOE Joint Genome Institute"/>
            <person name="Lucas S."/>
            <person name="Copeland A."/>
            <person name="Lapidus A."/>
            <person name="Cheng J.-F."/>
            <person name="Bruce D."/>
            <person name="Goodwin L."/>
            <person name="Pitluck S."/>
            <person name="Saunders E."/>
            <person name="Detter J.C."/>
            <person name="Han C."/>
            <person name="Tapia R."/>
            <person name="Land M."/>
            <person name="Hauser L."/>
            <person name="Kyrpides N."/>
            <person name="Mikhailova N."/>
            <person name="Sieprawska-Lupa M."/>
            <person name="Whitman W.B."/>
            <person name="Anderson I."/>
            <person name="Woyke T."/>
        </authorList>
    </citation>
    <scope>NUCLEOTIDE SEQUENCE [LARGE SCALE GENOMIC DNA]</scope>
    <source>
        <strain evidence="2">ATCC BAA-1072 / DSM 3721 / NBRC 107634 / OCM 161 / Z-7303</strain>
    </source>
</reference>
<dbReference type="EMBL" id="CP002069">
    <property type="protein sequence ID" value="ADI74358.1"/>
    <property type="molecule type" value="Genomic_DNA"/>
</dbReference>
<protein>
    <recommendedName>
        <fullName evidence="3">Peptidase domain protein</fullName>
    </recommendedName>
</protein>
<evidence type="ECO:0000313" key="2">
    <source>
        <dbReference type="Proteomes" id="UP000000391"/>
    </source>
</evidence>
<dbReference type="AlphaFoldDB" id="D7E9T6"/>
<proteinExistence type="predicted"/>
<evidence type="ECO:0000313" key="1">
    <source>
        <dbReference type="EMBL" id="ADI74358.1"/>
    </source>
</evidence>
<sequence length="149" mass="16410" precursor="true">MFRKICILTLVLLLTVSFATATTNGDNESIITKEDGYIVKPAEDTETSVGIMTVSDSISQGETDWHNKYVEDGSTILNVDLNWGDVDDSLKLTIYTADGHKLGPYYDSDDGTIDGRINLDVENPNGLASGNWKYKVYGQQVDGTEDYTI</sequence>